<dbReference type="InterPro" id="IPR032060">
    <property type="entry name" value="MGA_dom"/>
</dbReference>
<keyword evidence="4" id="KW-1185">Reference proteome</keyword>
<feature type="compositionally biased region" description="Polar residues" evidence="1">
    <location>
        <begin position="262"/>
        <end position="274"/>
    </location>
</feature>
<dbReference type="Proteomes" id="UP001162483">
    <property type="component" value="Unassembled WGS sequence"/>
</dbReference>
<evidence type="ECO:0000259" key="2">
    <source>
        <dbReference type="Pfam" id="PF16059"/>
    </source>
</evidence>
<feature type="region of interest" description="Disordered" evidence="1">
    <location>
        <begin position="262"/>
        <end position="354"/>
    </location>
</feature>
<feature type="domain" description="MGA conserved" evidence="2">
    <location>
        <begin position="444"/>
        <end position="483"/>
    </location>
</feature>
<feature type="region of interest" description="Disordered" evidence="1">
    <location>
        <begin position="497"/>
        <end position="559"/>
    </location>
</feature>
<sequence>MAPVAKRRGRPPKNKGAKVGRPPKKKLPVETPQLFPDFKPDLEDVDGVLFVAFSSKEALDVHTGGKPKADIPSTSPDTAVHVELTEEQQKIVNLERQLLVQLKAMKHRQVIHPALQQVGLRLNIVDRAMSIDLRYVGVELPLPFITSDSRWDNCGLSAEGLPFVSRTGKTTDYTKIKGWRDKFSTNPLVKSEAGSSDATLKNRSAFCSDELDEYLENEAKLMEDMRGTSQNETFVSTVNFQFPTKSASYVRTLDSVLKKQALQASSNSVNISKSPPQPVKKRKYTRRTSTPKLKLKIKPVLPPPVAWEKPVKSRSPRKPKSQKRSKPTPLCVMSPATSPSGERPPLSEHDVSVQSSVLSSGEESLWSKLPNTPFQSPHFTQRSTGFSKVQMKLMELEESALCQGKPRTYVTEERAEIALSALLTTQGFLKRKPFHKMISKQIPPCKNDFCRLGCICASLNHAKRKPAHCQQEACMFACDCVNRKLCFEEDGLNVTSTRSRQNVGEDMNSSTEDTPGAATHGAQPEKHTSMIDEASESQEETEKPCISVRGLTEGESSNRGIKTIGLHSEDSAESCLKNWSPKVFPIWDRSDVDNDPEPLCIPEKGEVFEGKPPYHRGQSERGKSSASKSPHLYTPRPEGCLEDLDPEDLQQFNSMTCAR</sequence>
<gene>
    <name evidence="3" type="ORF">SPARVUS_LOCUS3771328</name>
</gene>
<feature type="compositionally biased region" description="Basic residues" evidence="1">
    <location>
        <begin position="312"/>
        <end position="326"/>
    </location>
</feature>
<name>A0ABN9BVK7_9NEOB</name>
<evidence type="ECO:0000256" key="1">
    <source>
        <dbReference type="SAM" id="MobiDB-lite"/>
    </source>
</evidence>
<proteinExistence type="predicted"/>
<dbReference type="Pfam" id="PF16059">
    <property type="entry name" value="MGA_dom"/>
    <property type="match status" value="1"/>
</dbReference>
<comment type="caution">
    <text evidence="3">The sequence shown here is derived from an EMBL/GenBank/DDBJ whole genome shotgun (WGS) entry which is preliminary data.</text>
</comment>
<accession>A0ABN9BVK7</accession>
<organism evidence="3 4">
    <name type="scientific">Staurois parvus</name>
    <dbReference type="NCBI Taxonomy" id="386267"/>
    <lineage>
        <taxon>Eukaryota</taxon>
        <taxon>Metazoa</taxon>
        <taxon>Chordata</taxon>
        <taxon>Craniata</taxon>
        <taxon>Vertebrata</taxon>
        <taxon>Euteleostomi</taxon>
        <taxon>Amphibia</taxon>
        <taxon>Batrachia</taxon>
        <taxon>Anura</taxon>
        <taxon>Neobatrachia</taxon>
        <taxon>Ranoidea</taxon>
        <taxon>Ranidae</taxon>
        <taxon>Staurois</taxon>
    </lineage>
</organism>
<reference evidence="3" key="1">
    <citation type="submission" date="2023-05" db="EMBL/GenBank/DDBJ databases">
        <authorList>
            <person name="Stuckert A."/>
        </authorList>
    </citation>
    <scope>NUCLEOTIDE SEQUENCE</scope>
</reference>
<dbReference type="EMBL" id="CATNWA010006207">
    <property type="protein sequence ID" value="CAI9551638.1"/>
    <property type="molecule type" value="Genomic_DNA"/>
</dbReference>
<feature type="region of interest" description="Disordered" evidence="1">
    <location>
        <begin position="601"/>
        <end position="647"/>
    </location>
</feature>
<feature type="compositionally biased region" description="Basic residues" evidence="1">
    <location>
        <begin position="1"/>
        <end position="26"/>
    </location>
</feature>
<feature type="region of interest" description="Disordered" evidence="1">
    <location>
        <begin position="1"/>
        <end position="33"/>
    </location>
</feature>
<evidence type="ECO:0000313" key="3">
    <source>
        <dbReference type="EMBL" id="CAI9551638.1"/>
    </source>
</evidence>
<feature type="compositionally biased region" description="Polar residues" evidence="1">
    <location>
        <begin position="497"/>
        <end position="513"/>
    </location>
</feature>
<feature type="non-terminal residue" evidence="3">
    <location>
        <position position="659"/>
    </location>
</feature>
<protein>
    <recommendedName>
        <fullName evidence="2">MGA conserved domain-containing protein</fullName>
    </recommendedName>
</protein>
<evidence type="ECO:0000313" key="4">
    <source>
        <dbReference type="Proteomes" id="UP001162483"/>
    </source>
</evidence>